<proteinExistence type="predicted"/>
<sequence length="170" mass="19047">MKTSTKVLSAVISIGLLSMVQIAPASAGKQIYPASQCVKWNKGVPTPVLNSSRIFNPSKKKDLRVDCPILHENFNRKTGNNLDDADIGIIDQNNHRNARCWAASRYQIGKKLFTSSGGTRFTTGFGPHEQNLDFDKTTRRHSQNWYYIGCIIPRTDHGRRSGITYYSGKD</sequence>
<organism evidence="1">
    <name type="scientific">hydrothermal vent metagenome</name>
    <dbReference type="NCBI Taxonomy" id="652676"/>
    <lineage>
        <taxon>unclassified sequences</taxon>
        <taxon>metagenomes</taxon>
        <taxon>ecological metagenomes</taxon>
    </lineage>
</organism>
<gene>
    <name evidence="1" type="ORF">MNBD_GAMMA07-414</name>
</gene>
<name>A0A3B0WHY3_9ZZZZ</name>
<accession>A0A3B0WHY3</accession>
<evidence type="ECO:0000313" key="1">
    <source>
        <dbReference type="EMBL" id="VAW55638.1"/>
    </source>
</evidence>
<dbReference type="EMBL" id="UOFF01000101">
    <property type="protein sequence ID" value="VAW55638.1"/>
    <property type="molecule type" value="Genomic_DNA"/>
</dbReference>
<reference evidence="1" key="1">
    <citation type="submission" date="2018-06" db="EMBL/GenBank/DDBJ databases">
        <authorList>
            <person name="Zhirakovskaya E."/>
        </authorList>
    </citation>
    <scope>NUCLEOTIDE SEQUENCE</scope>
</reference>
<dbReference type="AlphaFoldDB" id="A0A3B0WHY3"/>
<protein>
    <submittedName>
        <fullName evidence="1">Uncharacterized protein</fullName>
    </submittedName>
</protein>